<dbReference type="InterPro" id="IPR013762">
    <property type="entry name" value="Integrase-like_cat_sf"/>
</dbReference>
<dbReference type="PANTHER" id="PTHR30349:SF64">
    <property type="entry name" value="PROPHAGE INTEGRASE INTD-RELATED"/>
    <property type="match status" value="1"/>
</dbReference>
<reference evidence="3" key="1">
    <citation type="journal article" date="2014" name="Front. Microbiol.">
        <title>High frequency of phylogenetically diverse reductive dehalogenase-homologous genes in deep subseafloor sedimentary metagenomes.</title>
        <authorList>
            <person name="Kawai M."/>
            <person name="Futagami T."/>
            <person name="Toyoda A."/>
            <person name="Takaki Y."/>
            <person name="Nishi S."/>
            <person name="Hori S."/>
            <person name="Arai W."/>
            <person name="Tsubouchi T."/>
            <person name="Morono Y."/>
            <person name="Uchiyama I."/>
            <person name="Ito T."/>
            <person name="Fujiyama A."/>
            <person name="Inagaki F."/>
            <person name="Takami H."/>
        </authorList>
    </citation>
    <scope>NUCLEOTIDE SEQUENCE</scope>
    <source>
        <strain evidence="3">Expedition CK06-06</strain>
    </source>
</reference>
<dbReference type="PROSITE" id="PS51898">
    <property type="entry name" value="TYR_RECOMBINASE"/>
    <property type="match status" value="1"/>
</dbReference>
<feature type="non-terminal residue" evidence="3">
    <location>
        <position position="1"/>
    </location>
</feature>
<dbReference type="EMBL" id="BART01012306">
    <property type="protein sequence ID" value="GAG79370.1"/>
    <property type="molecule type" value="Genomic_DNA"/>
</dbReference>
<evidence type="ECO:0000313" key="3">
    <source>
        <dbReference type="EMBL" id="GAG79370.1"/>
    </source>
</evidence>
<evidence type="ECO:0000256" key="1">
    <source>
        <dbReference type="ARBA" id="ARBA00023172"/>
    </source>
</evidence>
<name>X1AA65_9ZZZZ</name>
<keyword evidence="1" id="KW-0233">DNA recombination</keyword>
<dbReference type="GO" id="GO:0015074">
    <property type="term" value="P:DNA integration"/>
    <property type="evidence" value="ECO:0007669"/>
    <property type="project" value="InterPro"/>
</dbReference>
<dbReference type="PANTHER" id="PTHR30349">
    <property type="entry name" value="PHAGE INTEGRASE-RELATED"/>
    <property type="match status" value="1"/>
</dbReference>
<protein>
    <recommendedName>
        <fullName evidence="2">Tyr recombinase domain-containing protein</fullName>
    </recommendedName>
</protein>
<evidence type="ECO:0000259" key="2">
    <source>
        <dbReference type="PROSITE" id="PS51898"/>
    </source>
</evidence>
<dbReference type="InterPro" id="IPR002104">
    <property type="entry name" value="Integrase_catalytic"/>
</dbReference>
<dbReference type="SUPFAM" id="SSF56349">
    <property type="entry name" value="DNA breaking-rejoining enzymes"/>
    <property type="match status" value="1"/>
</dbReference>
<dbReference type="AlphaFoldDB" id="X1AA65"/>
<comment type="caution">
    <text evidence="3">The sequence shown here is derived from an EMBL/GenBank/DDBJ whole genome shotgun (WGS) entry which is preliminary data.</text>
</comment>
<accession>X1AA65</accession>
<dbReference type="Gene3D" id="1.10.443.10">
    <property type="entry name" value="Intergrase catalytic core"/>
    <property type="match status" value="1"/>
</dbReference>
<dbReference type="InterPro" id="IPR011010">
    <property type="entry name" value="DNA_brk_join_enz"/>
</dbReference>
<gene>
    <name evidence="3" type="ORF">S01H4_25757</name>
</gene>
<organism evidence="3">
    <name type="scientific">marine sediment metagenome</name>
    <dbReference type="NCBI Taxonomy" id="412755"/>
    <lineage>
        <taxon>unclassified sequences</taxon>
        <taxon>metagenomes</taxon>
        <taxon>ecological metagenomes</taxon>
    </lineage>
</organism>
<proteinExistence type="predicted"/>
<sequence length="215" mass="25309">YIFSEQELGKFFKAIDIYPSHPFSNRHMVDSLMFRMIYGCGLRLSEALNLKFKNIDIEEGTITILQSKNNKDREIPMAESLINRCKRYHEQMHVFSNSDTYYFKSPFGSRLDNSTAYRRFRDYLWSAGIHHLGHGPRIHDLRHVYCVHCLKRWVLKGKDLTNLFPYLSAYLGHSDFRGTQYYLRLTADLYPDIIKKSEAALGYLIPEGGMYEENK</sequence>
<dbReference type="GO" id="GO:0006310">
    <property type="term" value="P:DNA recombination"/>
    <property type="evidence" value="ECO:0007669"/>
    <property type="project" value="UniProtKB-KW"/>
</dbReference>
<dbReference type="GO" id="GO:0003677">
    <property type="term" value="F:DNA binding"/>
    <property type="evidence" value="ECO:0007669"/>
    <property type="project" value="InterPro"/>
</dbReference>
<feature type="domain" description="Tyr recombinase" evidence="2">
    <location>
        <begin position="1"/>
        <end position="203"/>
    </location>
</feature>
<dbReference type="InterPro" id="IPR050090">
    <property type="entry name" value="Tyrosine_recombinase_XerCD"/>
</dbReference>
<dbReference type="Pfam" id="PF00589">
    <property type="entry name" value="Phage_integrase"/>
    <property type="match status" value="1"/>
</dbReference>